<evidence type="ECO:0000256" key="2">
    <source>
        <dbReference type="ARBA" id="ARBA00023125"/>
    </source>
</evidence>
<dbReference type="Pfam" id="PF01047">
    <property type="entry name" value="MarR"/>
    <property type="match status" value="1"/>
</dbReference>
<dbReference type="RefSeq" id="WP_092654200.1">
    <property type="nucleotide sequence ID" value="NZ_FOHA01000030.1"/>
</dbReference>
<dbReference type="PRINTS" id="PR00598">
    <property type="entry name" value="HTHMARR"/>
</dbReference>
<dbReference type="SUPFAM" id="SSF46785">
    <property type="entry name" value="Winged helix' DNA-binding domain"/>
    <property type="match status" value="1"/>
</dbReference>
<dbReference type="PROSITE" id="PS50995">
    <property type="entry name" value="HTH_MARR_2"/>
    <property type="match status" value="1"/>
</dbReference>
<evidence type="ECO:0000313" key="6">
    <source>
        <dbReference type="Proteomes" id="UP000198948"/>
    </source>
</evidence>
<evidence type="ECO:0000256" key="3">
    <source>
        <dbReference type="ARBA" id="ARBA00023163"/>
    </source>
</evidence>
<dbReference type="GO" id="GO:0003677">
    <property type="term" value="F:DNA binding"/>
    <property type="evidence" value="ECO:0007669"/>
    <property type="project" value="UniProtKB-KW"/>
</dbReference>
<dbReference type="InterPro" id="IPR023187">
    <property type="entry name" value="Tscrpt_reg_MarR-type_CS"/>
</dbReference>
<dbReference type="InterPro" id="IPR000835">
    <property type="entry name" value="HTH_MarR-typ"/>
</dbReference>
<keyword evidence="3" id="KW-0804">Transcription</keyword>
<gene>
    <name evidence="5" type="ORF">SAMN04488559_1303</name>
</gene>
<keyword evidence="6" id="KW-1185">Reference proteome</keyword>
<sequence>MELDLRSLPDKPLLTAYQSKYPHIDVEAVQLFLRFQQVNREIQKNYDALFQHFHLTEAKFTILMLIYRQQEHQILPSKLASMLGVKKPTITGIVNGLVKAGLVIKLANQKDKRATFIALTKQGLSLLETFLPTNYTTANTIMGNLTEEERATFHILLEKIAEGNANLSSQQINEAEEKENE</sequence>
<dbReference type="EMBL" id="FOHA01000030">
    <property type="protein sequence ID" value="SES08546.1"/>
    <property type="molecule type" value="Genomic_DNA"/>
</dbReference>
<accession>A0A1H9UGH6</accession>
<dbReference type="AlphaFoldDB" id="A0A1H9UGH6"/>
<evidence type="ECO:0000256" key="1">
    <source>
        <dbReference type="ARBA" id="ARBA00023015"/>
    </source>
</evidence>
<evidence type="ECO:0000313" key="5">
    <source>
        <dbReference type="EMBL" id="SES08546.1"/>
    </source>
</evidence>
<dbReference type="OrthoDB" id="2411388at2"/>
<dbReference type="PROSITE" id="PS01117">
    <property type="entry name" value="HTH_MARR_1"/>
    <property type="match status" value="1"/>
</dbReference>
<dbReference type="STRING" id="142588.SAMN04488559_1303"/>
<evidence type="ECO:0000259" key="4">
    <source>
        <dbReference type="PROSITE" id="PS50995"/>
    </source>
</evidence>
<keyword evidence="1" id="KW-0805">Transcription regulation</keyword>
<proteinExistence type="predicted"/>
<protein>
    <submittedName>
        <fullName evidence="5">DNA-binding transcriptional regulator, MarR family</fullName>
    </submittedName>
</protein>
<dbReference type="InterPro" id="IPR036388">
    <property type="entry name" value="WH-like_DNA-bd_sf"/>
</dbReference>
<dbReference type="Proteomes" id="UP000198948">
    <property type="component" value="Unassembled WGS sequence"/>
</dbReference>
<dbReference type="Gene3D" id="1.10.10.10">
    <property type="entry name" value="Winged helix-like DNA-binding domain superfamily/Winged helix DNA-binding domain"/>
    <property type="match status" value="1"/>
</dbReference>
<dbReference type="GO" id="GO:0003700">
    <property type="term" value="F:DNA-binding transcription factor activity"/>
    <property type="evidence" value="ECO:0007669"/>
    <property type="project" value="InterPro"/>
</dbReference>
<feature type="domain" description="HTH marR-type" evidence="4">
    <location>
        <begin position="28"/>
        <end position="162"/>
    </location>
</feature>
<dbReference type="SMART" id="SM00347">
    <property type="entry name" value="HTH_MARR"/>
    <property type="match status" value="1"/>
</dbReference>
<dbReference type="PANTHER" id="PTHR42756:SF1">
    <property type="entry name" value="TRANSCRIPTIONAL REPRESSOR OF EMRAB OPERON"/>
    <property type="match status" value="1"/>
</dbReference>
<name>A0A1H9UGH6_9LACT</name>
<dbReference type="InterPro" id="IPR036390">
    <property type="entry name" value="WH_DNA-bd_sf"/>
</dbReference>
<keyword evidence="2 5" id="KW-0238">DNA-binding</keyword>
<dbReference type="PANTHER" id="PTHR42756">
    <property type="entry name" value="TRANSCRIPTIONAL REGULATOR, MARR"/>
    <property type="match status" value="1"/>
</dbReference>
<organism evidence="5 6">
    <name type="scientific">Isobaculum melis</name>
    <dbReference type="NCBI Taxonomy" id="142588"/>
    <lineage>
        <taxon>Bacteria</taxon>
        <taxon>Bacillati</taxon>
        <taxon>Bacillota</taxon>
        <taxon>Bacilli</taxon>
        <taxon>Lactobacillales</taxon>
        <taxon>Carnobacteriaceae</taxon>
        <taxon>Isobaculum</taxon>
    </lineage>
</organism>
<reference evidence="5 6" key="1">
    <citation type="submission" date="2016-10" db="EMBL/GenBank/DDBJ databases">
        <authorList>
            <person name="de Groot N.N."/>
        </authorList>
    </citation>
    <scope>NUCLEOTIDE SEQUENCE [LARGE SCALE GENOMIC DNA]</scope>
    <source>
        <strain evidence="5 6">DSM 13760</strain>
    </source>
</reference>